<evidence type="ECO:0008006" key="5">
    <source>
        <dbReference type="Google" id="ProtNLM"/>
    </source>
</evidence>
<feature type="compositionally biased region" description="Basic and acidic residues" evidence="1">
    <location>
        <begin position="157"/>
        <end position="170"/>
    </location>
</feature>
<name>A0A1G4E176_PLAVI</name>
<accession>A0A1G4E176</accession>
<evidence type="ECO:0000256" key="2">
    <source>
        <dbReference type="SAM" id="Phobius"/>
    </source>
</evidence>
<keyword evidence="2" id="KW-0472">Membrane</keyword>
<feature type="transmembrane region" description="Helical" evidence="2">
    <location>
        <begin position="227"/>
        <end position="247"/>
    </location>
</feature>
<keyword evidence="2" id="KW-1133">Transmembrane helix</keyword>
<dbReference type="Proteomes" id="UP000196402">
    <property type="component" value="Unassembled WGS sequence"/>
</dbReference>
<reference evidence="3 4" key="1">
    <citation type="submission" date="2016-07" db="EMBL/GenBank/DDBJ databases">
        <authorList>
            <consortium name="Pathogen Informatics"/>
        </authorList>
    </citation>
    <scope>NUCLEOTIDE SEQUENCE [LARGE SCALE GENOMIC DNA]</scope>
</reference>
<feature type="region of interest" description="Disordered" evidence="1">
    <location>
        <begin position="136"/>
        <end position="187"/>
    </location>
</feature>
<keyword evidence="2" id="KW-0812">Transmembrane</keyword>
<dbReference type="VEuPathDB" id="PlasmoDB:PVX_001610"/>
<feature type="non-terminal residue" evidence="3">
    <location>
        <position position="277"/>
    </location>
</feature>
<organism evidence="3 4">
    <name type="scientific">Plasmodium vivax</name>
    <name type="common">malaria parasite P. vivax</name>
    <dbReference type="NCBI Taxonomy" id="5855"/>
    <lineage>
        <taxon>Eukaryota</taxon>
        <taxon>Sar</taxon>
        <taxon>Alveolata</taxon>
        <taxon>Apicomplexa</taxon>
        <taxon>Aconoidasida</taxon>
        <taxon>Haemosporida</taxon>
        <taxon>Plasmodiidae</taxon>
        <taxon>Plasmodium</taxon>
        <taxon>Plasmodium (Plasmodium)</taxon>
    </lineage>
</organism>
<dbReference type="InterPro" id="IPR008780">
    <property type="entry name" value="Plasmodium_Vir"/>
</dbReference>
<evidence type="ECO:0000313" key="3">
    <source>
        <dbReference type="EMBL" id="SCA59693.1"/>
    </source>
</evidence>
<protein>
    <recommendedName>
        <fullName evidence="5">VIR protein</fullName>
    </recommendedName>
</protein>
<dbReference type="VEuPathDB" id="PlasmoDB:PVW1_060006300"/>
<evidence type="ECO:0000313" key="4">
    <source>
        <dbReference type="Proteomes" id="UP000196402"/>
    </source>
</evidence>
<dbReference type="VEuPathDB" id="PlasmoDB:PVPAM_050006600"/>
<proteinExistence type="predicted"/>
<dbReference type="Pfam" id="PF05795">
    <property type="entry name" value="Plasmodium_Vir"/>
    <property type="match status" value="1"/>
</dbReference>
<dbReference type="EMBL" id="FLYH01000061">
    <property type="protein sequence ID" value="SCA59693.1"/>
    <property type="molecule type" value="Genomic_DNA"/>
</dbReference>
<gene>
    <name evidence="3" type="ORF">PVT01_000033900</name>
</gene>
<sequence>MRIMDKYNDVIPKLITNNNYIVNEEVRNMYALYHLYYKYIEMKEIVKKNTPIEDAFFSYARNIVKKYRELAKDCTQKKNFLCDALNVFKQKYNEIQLNGEILSYWEKKTLPPLDENGNSQEEITELSTKNNAVLQTSSGDSVKLNEPMAEVSVSAESPEKNTVSREKPEESIGNSVTSTGESSNHTSLHLLSSRTSLQGGTIATVSDEDRSTGLKDEGDLSDYTRTIVGPAIGTIGLSSIFFIFYKVKFILKIYNMSQYIFLEHKHYVICNCISHYS</sequence>
<feature type="compositionally biased region" description="Polar residues" evidence="1">
    <location>
        <begin position="172"/>
        <end position="181"/>
    </location>
</feature>
<evidence type="ECO:0000256" key="1">
    <source>
        <dbReference type="SAM" id="MobiDB-lite"/>
    </source>
</evidence>
<dbReference type="AlphaFoldDB" id="A0A1G4E176"/>